<proteinExistence type="predicted"/>
<organism evidence="1">
    <name type="scientific">Gallibacterium anatis</name>
    <dbReference type="NCBI Taxonomy" id="750"/>
    <lineage>
        <taxon>Bacteria</taxon>
        <taxon>Pseudomonadati</taxon>
        <taxon>Pseudomonadota</taxon>
        <taxon>Gammaproteobacteria</taxon>
        <taxon>Pasteurellales</taxon>
        <taxon>Pasteurellaceae</taxon>
        <taxon>Gallibacterium</taxon>
    </lineage>
</organism>
<name>A0A930Y4S1_9PAST</name>
<comment type="caution">
    <text evidence="1">The sequence shown here is derived from an EMBL/GenBank/DDBJ whole genome shotgun (WGS) entry which is preliminary data.</text>
</comment>
<gene>
    <name evidence="1" type="ORF">INT80_01650</name>
</gene>
<evidence type="ECO:0000313" key="1">
    <source>
        <dbReference type="EMBL" id="MBF4102216.1"/>
    </source>
</evidence>
<dbReference type="AlphaFoldDB" id="A0A930Y4S1"/>
<protein>
    <submittedName>
        <fullName evidence="1">Uncharacterized protein</fullName>
    </submittedName>
</protein>
<accession>A0A930Y4S1</accession>
<sequence length="109" mass="12128">MQFSPSLRKGIAEGLAILATQSEACTTLSLNKAKNVCDEVIYTLLQDADWELWGSLDQLLPTLAESAPEKFLDAVDKALINDRCLFDELLHRKLADLQVATILLDYYGL</sequence>
<dbReference type="EMBL" id="JADION010000003">
    <property type="protein sequence ID" value="MBF4102216.1"/>
    <property type="molecule type" value="Genomic_DNA"/>
</dbReference>
<reference evidence="1" key="1">
    <citation type="submission" date="2020-11" db="EMBL/GenBank/DDBJ databases">
        <title>Gallibacterium anatis 1637, full genome, WGS.</title>
        <authorList>
            <person name="Laishevtcev A.I."/>
            <person name="Yakimova E.A."/>
            <person name="Petkovich D."/>
            <person name="Stepanova T.V."/>
            <person name="Kalendr R.S."/>
            <person name="Rubalsky E.O."/>
            <person name="Zulkarneev E.R."/>
            <person name="Aleshkin A.V."/>
        </authorList>
    </citation>
    <scope>NUCLEOTIDE SEQUENCE</scope>
    <source>
        <strain evidence="1">1637</strain>
    </source>
</reference>